<keyword evidence="1" id="KW-0472">Membrane</keyword>
<keyword evidence="1" id="KW-0812">Transmembrane</keyword>
<evidence type="ECO:0000256" key="1">
    <source>
        <dbReference type="SAM" id="Phobius"/>
    </source>
</evidence>
<evidence type="ECO:0000313" key="2">
    <source>
        <dbReference type="EMBL" id="KRX09530.1"/>
    </source>
</evidence>
<dbReference type="InParanoid" id="A0A0V0R564"/>
<name>A0A0V0R564_PSEPJ</name>
<keyword evidence="1" id="KW-1133">Transmembrane helix</keyword>
<feature type="transmembrane region" description="Helical" evidence="1">
    <location>
        <begin position="12"/>
        <end position="29"/>
    </location>
</feature>
<protein>
    <submittedName>
        <fullName evidence="2">Uncharacterized protein</fullName>
    </submittedName>
</protein>
<dbReference type="EMBL" id="LDAU01000048">
    <property type="protein sequence ID" value="KRX09530.1"/>
    <property type="molecule type" value="Genomic_DNA"/>
</dbReference>
<reference evidence="2 3" key="1">
    <citation type="journal article" date="2015" name="Sci. Rep.">
        <title>Genome of the facultative scuticociliatosis pathogen Pseudocohnilembus persalinus provides insight into its virulence through horizontal gene transfer.</title>
        <authorList>
            <person name="Xiong J."/>
            <person name="Wang G."/>
            <person name="Cheng J."/>
            <person name="Tian M."/>
            <person name="Pan X."/>
            <person name="Warren A."/>
            <person name="Jiang C."/>
            <person name="Yuan D."/>
            <person name="Miao W."/>
        </authorList>
    </citation>
    <scope>NUCLEOTIDE SEQUENCE [LARGE SCALE GENOMIC DNA]</scope>
    <source>
        <strain evidence="2">36N120E</strain>
    </source>
</reference>
<evidence type="ECO:0000313" key="3">
    <source>
        <dbReference type="Proteomes" id="UP000054937"/>
    </source>
</evidence>
<keyword evidence="3" id="KW-1185">Reference proteome</keyword>
<gene>
    <name evidence="2" type="ORF">PPERSA_12273</name>
</gene>
<accession>A0A0V0R564</accession>
<proteinExistence type="predicted"/>
<comment type="caution">
    <text evidence="2">The sequence shown here is derived from an EMBL/GenBank/DDBJ whole genome shotgun (WGS) entry which is preliminary data.</text>
</comment>
<dbReference type="AlphaFoldDB" id="A0A0V0R564"/>
<feature type="transmembrane region" description="Helical" evidence="1">
    <location>
        <begin position="35"/>
        <end position="62"/>
    </location>
</feature>
<dbReference type="Proteomes" id="UP000054937">
    <property type="component" value="Unassembled WGS sequence"/>
</dbReference>
<sequence length="151" mass="17183">MGFGVSFRFIQIVFEVILTTLTGVTMWAGTSCGFLRILIVIYFSISLILTLLIMGLFCVVGMKKGPKALYKQLIGESYLNKKDIDKSINNNNYINYEKCLPKQKNDNLNSDICQNIDNQQNQLKKKKSQRKSRNFVIDEESEVNGLLDSSL</sequence>
<organism evidence="2 3">
    <name type="scientific">Pseudocohnilembus persalinus</name>
    <name type="common">Ciliate</name>
    <dbReference type="NCBI Taxonomy" id="266149"/>
    <lineage>
        <taxon>Eukaryota</taxon>
        <taxon>Sar</taxon>
        <taxon>Alveolata</taxon>
        <taxon>Ciliophora</taxon>
        <taxon>Intramacronucleata</taxon>
        <taxon>Oligohymenophorea</taxon>
        <taxon>Scuticociliatia</taxon>
        <taxon>Philasterida</taxon>
        <taxon>Pseudocohnilembidae</taxon>
        <taxon>Pseudocohnilembus</taxon>
    </lineage>
</organism>